<dbReference type="EMBL" id="PFHR01000128">
    <property type="protein sequence ID" value="PIW96915.1"/>
    <property type="molecule type" value="Genomic_DNA"/>
</dbReference>
<comment type="caution">
    <text evidence="2">The sequence shown here is derived from an EMBL/GenBank/DDBJ whole genome shotgun (WGS) entry which is preliminary data.</text>
</comment>
<evidence type="ECO:0000313" key="3">
    <source>
        <dbReference type="Proteomes" id="UP000230837"/>
    </source>
</evidence>
<feature type="compositionally biased region" description="Polar residues" evidence="1">
    <location>
        <begin position="316"/>
        <end position="327"/>
    </location>
</feature>
<proteinExistence type="predicted"/>
<gene>
    <name evidence="2" type="ORF">COZ82_02410</name>
</gene>
<feature type="region of interest" description="Disordered" evidence="1">
    <location>
        <begin position="1"/>
        <end position="22"/>
    </location>
</feature>
<name>A0A2M7INS3_9BACT</name>
<protein>
    <submittedName>
        <fullName evidence="2">Uncharacterized protein</fullName>
    </submittedName>
</protein>
<evidence type="ECO:0000313" key="2">
    <source>
        <dbReference type="EMBL" id="PIW96915.1"/>
    </source>
</evidence>
<dbReference type="AlphaFoldDB" id="A0A2M7INS3"/>
<organism evidence="2 3">
    <name type="scientific">Candidatus Kaiserbacteria bacterium CG_4_8_14_3_um_filter_38_9</name>
    <dbReference type="NCBI Taxonomy" id="1974599"/>
    <lineage>
        <taxon>Bacteria</taxon>
        <taxon>Candidatus Kaiseribacteriota</taxon>
    </lineage>
</organism>
<accession>A0A2M7INS3</accession>
<feature type="region of interest" description="Disordered" evidence="1">
    <location>
        <begin position="316"/>
        <end position="354"/>
    </location>
</feature>
<dbReference type="Proteomes" id="UP000230837">
    <property type="component" value="Unassembled WGS sequence"/>
</dbReference>
<evidence type="ECO:0000256" key="1">
    <source>
        <dbReference type="SAM" id="MobiDB-lite"/>
    </source>
</evidence>
<feature type="compositionally biased region" description="Polar residues" evidence="1">
    <location>
        <begin position="340"/>
        <end position="351"/>
    </location>
</feature>
<reference evidence="3" key="1">
    <citation type="submission" date="2017-09" db="EMBL/GenBank/DDBJ databases">
        <title>Depth-based differentiation of microbial function through sediment-hosted aquifers and enrichment of novel symbionts in the deep terrestrial subsurface.</title>
        <authorList>
            <person name="Probst A.J."/>
            <person name="Ladd B."/>
            <person name="Jarett J.K."/>
            <person name="Geller-Mcgrath D.E."/>
            <person name="Sieber C.M.K."/>
            <person name="Emerson J.B."/>
            <person name="Anantharaman K."/>
            <person name="Thomas B.C."/>
            <person name="Malmstrom R."/>
            <person name="Stieglmeier M."/>
            <person name="Klingl A."/>
            <person name="Woyke T."/>
            <person name="Ryan C.M."/>
            <person name="Banfield J.F."/>
        </authorList>
    </citation>
    <scope>NUCLEOTIDE SEQUENCE [LARGE SCALE GENOMIC DNA]</scope>
</reference>
<sequence>MSLESFNSAPPRKKLEDASEVIAPTSQLAEGLDLDPRFTELSQELNEVRKEEGRKHVDDLMATGLTYENRDEYTRIFDPSTFKLDENGNYSAQFADVAPAEVRKVFSERYPEDTKRYEELEKTRIYKNFTEDPAYDAVDRQFNTLADLDDTWHRERNRADAWDEFVVQYPEKAAAYGGEELEAAKQRQADKQKQVDYQEALLQRKAEADLLQQEEVRNNPHIYRPDGTMIPLTEVWNDPNYEAKKREGSQYQKLNARLQPNAKTERGTVKEGVAFIPPQYKGMTAEALDIAWTVPQYADPEKTKQEQQRKAQALTYLQTPEVRQQKNSAEKEPVPESEQLHQTPEIQSASSPEELGFEKFETQGNVQEAIKMAEKYLSTKNFDERTFQNQIYTFLRRRGWVHGALEQRNTEQLDWMQTDYKPHIEWFNNAKATVEADFEDKGITTADNGVWFSMTASERREGGEASARYKVYETLDTSNYDYIAKLPSLVEKLKVIGEQTGESIKIKTPRSFIGFTTDNDSLVAHCDSEETCLKIQEAIAQWKSENDIKDIPRELGRTKIAIDGKINASDTETSFSDLVANQITNWAKEHKDNYPADVLGREAIKHAILLSQKAPSTAR</sequence>